<dbReference type="GO" id="GO:0016987">
    <property type="term" value="F:sigma factor activity"/>
    <property type="evidence" value="ECO:0007669"/>
    <property type="project" value="UniProtKB-KW"/>
</dbReference>
<reference evidence="8" key="1">
    <citation type="journal article" date="2015" name="Proc. Natl. Acad. Sci. U.S.A.">
        <title>Networks of energetic and metabolic interactions define dynamics in microbial communities.</title>
        <authorList>
            <person name="Embree M."/>
            <person name="Liu J.K."/>
            <person name="Al-Bassam M.M."/>
            <person name="Zengler K."/>
        </authorList>
    </citation>
    <scope>NUCLEOTIDE SEQUENCE</scope>
</reference>
<name>A0A0W8E2T1_9ZZZZ</name>
<comment type="caution">
    <text evidence="8">The sequence shown here is derived from an EMBL/GenBank/DDBJ whole genome shotgun (WGS) entry which is preliminary data.</text>
</comment>
<dbReference type="GO" id="GO:0006352">
    <property type="term" value="P:DNA-templated transcription initiation"/>
    <property type="evidence" value="ECO:0007669"/>
    <property type="project" value="InterPro"/>
</dbReference>
<dbReference type="Gene3D" id="1.10.1740.10">
    <property type="match status" value="1"/>
</dbReference>
<dbReference type="InterPro" id="IPR007630">
    <property type="entry name" value="RNA_pol_sigma70_r4"/>
</dbReference>
<accession>A0A0W8E2T1</accession>
<dbReference type="Gene3D" id="1.10.10.10">
    <property type="entry name" value="Winged helix-like DNA-binding domain superfamily/Winged helix DNA-binding domain"/>
    <property type="match status" value="1"/>
</dbReference>
<dbReference type="InterPro" id="IPR013325">
    <property type="entry name" value="RNA_pol_sigma_r2"/>
</dbReference>
<sequence length="189" mass="22164">MNEVNNLQVETVSFDIFSGLYNEYYPKIYKYTLYRVGDHDTAEDLVSEVFEKVLVKYYSYNPEKGKFSTWLFAIANHTIINYHNKNNRHSEFVDIEIMESNYQLEDLIIERESKELLLQALICLNERQRNVIALKFGAYMNNREIARMLNLTESNVGTILYRSLKQLRDILKAQGAVYSTNCDLGCEND</sequence>
<evidence type="ECO:0000256" key="1">
    <source>
        <dbReference type="ARBA" id="ARBA00010641"/>
    </source>
</evidence>
<evidence type="ECO:0000256" key="5">
    <source>
        <dbReference type="ARBA" id="ARBA00023163"/>
    </source>
</evidence>
<organism evidence="8">
    <name type="scientific">hydrocarbon metagenome</name>
    <dbReference type="NCBI Taxonomy" id="938273"/>
    <lineage>
        <taxon>unclassified sequences</taxon>
        <taxon>metagenomes</taxon>
        <taxon>ecological metagenomes</taxon>
    </lineage>
</organism>
<dbReference type="InterPro" id="IPR013324">
    <property type="entry name" value="RNA_pol_sigma_r3/r4-like"/>
</dbReference>
<dbReference type="EMBL" id="LNQE01001916">
    <property type="protein sequence ID" value="KUG02627.1"/>
    <property type="molecule type" value="Genomic_DNA"/>
</dbReference>
<evidence type="ECO:0000256" key="2">
    <source>
        <dbReference type="ARBA" id="ARBA00023015"/>
    </source>
</evidence>
<dbReference type="InterPro" id="IPR036388">
    <property type="entry name" value="WH-like_DNA-bd_sf"/>
</dbReference>
<dbReference type="GO" id="GO:0000428">
    <property type="term" value="C:DNA-directed RNA polymerase complex"/>
    <property type="evidence" value="ECO:0007669"/>
    <property type="project" value="UniProtKB-KW"/>
</dbReference>
<gene>
    <name evidence="8" type="ORF">ASZ90_019995</name>
</gene>
<dbReference type="SUPFAM" id="SSF88946">
    <property type="entry name" value="Sigma2 domain of RNA polymerase sigma factors"/>
    <property type="match status" value="1"/>
</dbReference>
<evidence type="ECO:0000256" key="4">
    <source>
        <dbReference type="ARBA" id="ARBA00023125"/>
    </source>
</evidence>
<dbReference type="AlphaFoldDB" id="A0A0W8E2T1"/>
<dbReference type="SUPFAM" id="SSF88659">
    <property type="entry name" value="Sigma3 and sigma4 domains of RNA polymerase sigma factors"/>
    <property type="match status" value="1"/>
</dbReference>
<dbReference type="Pfam" id="PF04542">
    <property type="entry name" value="Sigma70_r2"/>
    <property type="match status" value="1"/>
</dbReference>
<dbReference type="Pfam" id="PF04545">
    <property type="entry name" value="Sigma70_r4"/>
    <property type="match status" value="1"/>
</dbReference>
<dbReference type="NCBIfam" id="TIGR02937">
    <property type="entry name" value="sigma70-ECF"/>
    <property type="match status" value="1"/>
</dbReference>
<dbReference type="PANTHER" id="PTHR43133:SF8">
    <property type="entry name" value="RNA POLYMERASE SIGMA FACTOR HI_1459-RELATED"/>
    <property type="match status" value="1"/>
</dbReference>
<keyword evidence="8" id="KW-0240">DNA-directed RNA polymerase</keyword>
<keyword evidence="5" id="KW-0804">Transcription</keyword>
<dbReference type="CDD" id="cd06171">
    <property type="entry name" value="Sigma70_r4"/>
    <property type="match status" value="1"/>
</dbReference>
<keyword evidence="3" id="KW-0731">Sigma factor</keyword>
<proteinExistence type="inferred from homology"/>
<dbReference type="InterPro" id="IPR014284">
    <property type="entry name" value="RNA_pol_sigma-70_dom"/>
</dbReference>
<feature type="domain" description="RNA polymerase sigma-70 region 4" evidence="7">
    <location>
        <begin position="120"/>
        <end position="168"/>
    </location>
</feature>
<dbReference type="PANTHER" id="PTHR43133">
    <property type="entry name" value="RNA POLYMERASE ECF-TYPE SIGMA FACTO"/>
    <property type="match status" value="1"/>
</dbReference>
<dbReference type="InterPro" id="IPR007627">
    <property type="entry name" value="RNA_pol_sigma70_r2"/>
</dbReference>
<dbReference type="InterPro" id="IPR039425">
    <property type="entry name" value="RNA_pol_sigma-70-like"/>
</dbReference>
<keyword evidence="2" id="KW-0805">Transcription regulation</keyword>
<comment type="similarity">
    <text evidence="1">Belongs to the sigma-70 factor family. ECF subfamily.</text>
</comment>
<evidence type="ECO:0000256" key="3">
    <source>
        <dbReference type="ARBA" id="ARBA00023082"/>
    </source>
</evidence>
<evidence type="ECO:0000259" key="7">
    <source>
        <dbReference type="Pfam" id="PF04545"/>
    </source>
</evidence>
<keyword evidence="4" id="KW-0238">DNA-binding</keyword>
<protein>
    <submittedName>
        <fullName evidence="8">Dna-directed rna polymerase specialized sigma subunit, sigma24-like</fullName>
    </submittedName>
</protein>
<feature type="domain" description="RNA polymerase sigma-70 region 2" evidence="6">
    <location>
        <begin position="20"/>
        <end position="88"/>
    </location>
</feature>
<dbReference type="GO" id="GO:0003677">
    <property type="term" value="F:DNA binding"/>
    <property type="evidence" value="ECO:0007669"/>
    <property type="project" value="UniProtKB-KW"/>
</dbReference>
<evidence type="ECO:0000313" key="8">
    <source>
        <dbReference type="EMBL" id="KUG02627.1"/>
    </source>
</evidence>
<evidence type="ECO:0000259" key="6">
    <source>
        <dbReference type="Pfam" id="PF04542"/>
    </source>
</evidence>